<keyword evidence="3" id="KW-0274">FAD</keyword>
<dbReference type="PANTHER" id="PTHR48467:SF1">
    <property type="entry name" value="GLUTAMATE SYNTHASE 1 [NADH], CHLOROPLASTIC-LIKE"/>
    <property type="match status" value="1"/>
</dbReference>
<evidence type="ECO:0000256" key="1">
    <source>
        <dbReference type="ARBA" id="ARBA00001974"/>
    </source>
</evidence>
<comment type="cofactor">
    <cofactor evidence="1">
        <name>FAD</name>
        <dbReference type="ChEBI" id="CHEBI:57692"/>
    </cofactor>
</comment>
<dbReference type="InterPro" id="IPR055275">
    <property type="entry name" value="Ferredox_Rdtase"/>
</dbReference>
<protein>
    <recommendedName>
        <fullName evidence="6">FAD/NAD(P)-binding domain-containing protein</fullName>
    </recommendedName>
</protein>
<evidence type="ECO:0000256" key="2">
    <source>
        <dbReference type="ARBA" id="ARBA00022630"/>
    </source>
</evidence>
<dbReference type="PANTHER" id="PTHR48467">
    <property type="entry name" value="GLUTAMATE SYNTHASE 1 [NADH], CHLOROPLASTIC-LIKE"/>
    <property type="match status" value="1"/>
</dbReference>
<dbReference type="Pfam" id="PF07992">
    <property type="entry name" value="Pyr_redox_2"/>
    <property type="match status" value="1"/>
</dbReference>
<evidence type="ECO:0000256" key="5">
    <source>
        <dbReference type="ARBA" id="ARBA00023002"/>
    </source>
</evidence>
<dbReference type="SUPFAM" id="SSF51971">
    <property type="entry name" value="Nucleotide-binding domain"/>
    <property type="match status" value="1"/>
</dbReference>
<dbReference type="GO" id="GO:0016491">
    <property type="term" value="F:oxidoreductase activity"/>
    <property type="evidence" value="ECO:0007669"/>
    <property type="project" value="UniProtKB-KW"/>
</dbReference>
<dbReference type="InterPro" id="IPR036188">
    <property type="entry name" value="FAD/NAD-bd_sf"/>
</dbReference>
<dbReference type="Gene3D" id="3.50.50.60">
    <property type="entry name" value="FAD/NAD(P)-binding domain"/>
    <property type="match status" value="2"/>
</dbReference>
<keyword evidence="5" id="KW-0560">Oxidoreductase</keyword>
<feature type="domain" description="FAD/NAD(P)-binding" evidence="6">
    <location>
        <begin position="47"/>
        <end position="220"/>
    </location>
</feature>
<sequence length="343" mass="38320">ATKIKLQIIPAAPLLPIHTLATPSAPPRRRGTWFARTFSTVASHPLRVCVVGSGPAGFYTAEKMLKAHQEAQVDIIDRLPTPFGLVRSGVAPDHPETKIVVNQFTRVAQHERCTFFGNVTLGSSVTLPELRELYDVVVLAYGAESDRVLGIPENGVYAAREFVWWYNGHPNCRYLNPDLKSSDTAVVLGQGNVALDVARILLRPTTELATTDIASHALAALEDSSIRKVYLVGRRGPAKQLALLKSCVKLVEEMRNNRIRKRVYELIYKAATTRASHLCSDPRELHFVFFRKPDKFLESNERSGHVSGVRLEKTKLIVIDQENEWLQVLDSLKILDAETFFKS</sequence>
<evidence type="ECO:0000256" key="4">
    <source>
        <dbReference type="ARBA" id="ARBA00022857"/>
    </source>
</evidence>
<dbReference type="AlphaFoldDB" id="A0A4Y1RVI9"/>
<proteinExistence type="predicted"/>
<accession>A0A4Y1RVI9</accession>
<keyword evidence="4" id="KW-0521">NADP</keyword>
<dbReference type="InterPro" id="IPR023753">
    <property type="entry name" value="FAD/NAD-binding_dom"/>
</dbReference>
<gene>
    <name evidence="7" type="ORF">Prudu_020554</name>
</gene>
<feature type="non-terminal residue" evidence="7">
    <location>
        <position position="343"/>
    </location>
</feature>
<evidence type="ECO:0000313" key="7">
    <source>
        <dbReference type="EMBL" id="BBH08382.1"/>
    </source>
</evidence>
<evidence type="ECO:0000259" key="6">
    <source>
        <dbReference type="Pfam" id="PF07992"/>
    </source>
</evidence>
<dbReference type="EMBL" id="AP019303">
    <property type="protein sequence ID" value="BBH08382.1"/>
    <property type="molecule type" value="Genomic_DNA"/>
</dbReference>
<evidence type="ECO:0000256" key="3">
    <source>
        <dbReference type="ARBA" id="ARBA00022827"/>
    </source>
</evidence>
<feature type="non-terminal residue" evidence="7">
    <location>
        <position position="1"/>
    </location>
</feature>
<reference evidence="7" key="1">
    <citation type="journal article" date="2019" name="Science">
        <title>Mutation of a bHLH transcription factor allowed almond domestication.</title>
        <authorList>
            <person name="Sanchez-Perez R."/>
            <person name="Pavan S."/>
            <person name="Mazzeo R."/>
            <person name="Moldovan C."/>
            <person name="Aiese Cigliano R."/>
            <person name="Del Cueto J."/>
            <person name="Ricciardi F."/>
            <person name="Lotti C."/>
            <person name="Ricciardi L."/>
            <person name="Dicenta F."/>
            <person name="Lopez-Marques R.L."/>
            <person name="Lindberg Moller B."/>
        </authorList>
    </citation>
    <scope>NUCLEOTIDE SEQUENCE</scope>
</reference>
<organism evidence="7">
    <name type="scientific">Prunus dulcis</name>
    <name type="common">Almond</name>
    <name type="synonym">Amygdalus dulcis</name>
    <dbReference type="NCBI Taxonomy" id="3755"/>
    <lineage>
        <taxon>Eukaryota</taxon>
        <taxon>Viridiplantae</taxon>
        <taxon>Streptophyta</taxon>
        <taxon>Embryophyta</taxon>
        <taxon>Tracheophyta</taxon>
        <taxon>Spermatophyta</taxon>
        <taxon>Magnoliopsida</taxon>
        <taxon>eudicotyledons</taxon>
        <taxon>Gunneridae</taxon>
        <taxon>Pentapetalae</taxon>
        <taxon>rosids</taxon>
        <taxon>fabids</taxon>
        <taxon>Rosales</taxon>
        <taxon>Rosaceae</taxon>
        <taxon>Amygdaloideae</taxon>
        <taxon>Amygdaleae</taxon>
        <taxon>Prunus</taxon>
    </lineage>
</organism>
<name>A0A4Y1RVI9_PRUDU</name>
<keyword evidence="2" id="KW-0285">Flavoprotein</keyword>
<dbReference type="PRINTS" id="PR00419">
    <property type="entry name" value="ADXRDTASE"/>
</dbReference>